<feature type="compositionally biased region" description="Basic residues" evidence="1">
    <location>
        <begin position="234"/>
        <end position="246"/>
    </location>
</feature>
<dbReference type="EMBL" id="CABPRJ010000021">
    <property type="protein sequence ID" value="VVC25882.1"/>
    <property type="molecule type" value="Genomic_DNA"/>
</dbReference>
<feature type="region of interest" description="Disordered" evidence="1">
    <location>
        <begin position="100"/>
        <end position="119"/>
    </location>
</feature>
<keyword evidence="3" id="KW-1185">Reference proteome</keyword>
<organism evidence="2 3">
    <name type="scientific">Cinara cedri</name>
    <dbReference type="NCBI Taxonomy" id="506608"/>
    <lineage>
        <taxon>Eukaryota</taxon>
        <taxon>Metazoa</taxon>
        <taxon>Ecdysozoa</taxon>
        <taxon>Arthropoda</taxon>
        <taxon>Hexapoda</taxon>
        <taxon>Insecta</taxon>
        <taxon>Pterygota</taxon>
        <taxon>Neoptera</taxon>
        <taxon>Paraneoptera</taxon>
        <taxon>Hemiptera</taxon>
        <taxon>Sternorrhyncha</taxon>
        <taxon>Aphidomorpha</taxon>
        <taxon>Aphidoidea</taxon>
        <taxon>Aphididae</taxon>
        <taxon>Lachninae</taxon>
        <taxon>Cinara</taxon>
    </lineage>
</organism>
<reference evidence="2 3" key="1">
    <citation type="submission" date="2019-08" db="EMBL/GenBank/DDBJ databases">
        <authorList>
            <person name="Alioto T."/>
            <person name="Alioto T."/>
            <person name="Gomez Garrido J."/>
        </authorList>
    </citation>
    <scope>NUCLEOTIDE SEQUENCE [LARGE SCALE GENOMIC DNA]</scope>
</reference>
<feature type="compositionally biased region" description="Basic residues" evidence="1">
    <location>
        <begin position="288"/>
        <end position="299"/>
    </location>
</feature>
<evidence type="ECO:0000313" key="3">
    <source>
        <dbReference type="Proteomes" id="UP000325440"/>
    </source>
</evidence>
<feature type="region of interest" description="Disordered" evidence="1">
    <location>
        <begin position="196"/>
        <end position="333"/>
    </location>
</feature>
<proteinExistence type="predicted"/>
<name>A0A5E4M607_9HEMI</name>
<gene>
    <name evidence="2" type="ORF">CINCED_3A017364</name>
</gene>
<sequence length="333" mass="36885">MSVSEQNSAGDVREGDVLVVDTEPAVDQLRLWSEIVAAPDALPPLNVNGDDDDVKYSSDFIHLSAGSKDEDYARKEKEVELVADELKGGRQSVSNDIPITVKHSGRTSPTSSITADDFPPAKTLDGDVCDERCSCFIRLGGGSEGGKSDSGSVGNVEAVADNLEEAHRLPDAVDQKTEVTNKDDRRCTCYGDGTDCEEDCDDGPRHRASTSNKYPSITFNSDDGTTVIREGKRRERRRWDRNRRMTRNQSRSSSKSGDRSQSRSRSRTGARNRVGGVTDDDNNDAAAQHHRDRHNRRVRFVSQADTTPNRPRCATYREASPAVDRQRNRRSKK</sequence>
<accession>A0A5E4M607</accession>
<dbReference type="Proteomes" id="UP000325440">
    <property type="component" value="Unassembled WGS sequence"/>
</dbReference>
<protein>
    <submittedName>
        <fullName evidence="2">Uncharacterized protein</fullName>
    </submittedName>
</protein>
<feature type="compositionally biased region" description="Polar residues" evidence="1">
    <location>
        <begin position="209"/>
        <end position="224"/>
    </location>
</feature>
<dbReference type="AlphaFoldDB" id="A0A5E4M607"/>
<evidence type="ECO:0000313" key="2">
    <source>
        <dbReference type="EMBL" id="VVC25882.1"/>
    </source>
</evidence>
<evidence type="ECO:0000256" key="1">
    <source>
        <dbReference type="SAM" id="MobiDB-lite"/>
    </source>
</evidence>